<sequence>MENYYVSDSADATNTIGGPLAIGSKTCRIFVVLKPGSKIKKIYGDVNHALKISSTAPFFNHTEDGQSFAKDFSKSRYYNNTVGLDSWITIGQTTKSSSKTYFGILKEWDRDHSFIGGFNNDGGSASVQNGLLKNTSNAIGIPLFVSDGMDTMSNVPTSWANYGFEDISTGEDTTIFGSNTSRSFLISNNIGLQNSGVAGVLPNNNHVLIAQLTTLGDISFELNLEVEQIDGANKKVVKYVANNQVLLTDEIFSPFLKYPQVCGCKDPNYLEAQTNYACESKDSCKTLIVFGCMDTLACNYNSKANFNISTLCCYVGYCNDLDLKVVCPDLKIRDQSEEYLQYKIFPNPAQDQIEIQFVSAVHDQTFFEIYDSYGRIVNKKNKIVTSINVIDVRNFENGLYFIRIFSNSGYVEKKFVKI</sequence>
<evidence type="ECO:0000313" key="3">
    <source>
        <dbReference type="Proteomes" id="UP000808349"/>
    </source>
</evidence>
<dbReference type="Pfam" id="PF18962">
    <property type="entry name" value="Por_Secre_tail"/>
    <property type="match status" value="1"/>
</dbReference>
<evidence type="ECO:0000259" key="1">
    <source>
        <dbReference type="Pfam" id="PF18962"/>
    </source>
</evidence>
<dbReference type="AlphaFoldDB" id="A0A9D7SBJ5"/>
<proteinExistence type="predicted"/>
<protein>
    <submittedName>
        <fullName evidence="2">T9SS type A sorting domain-containing protein</fullName>
    </submittedName>
</protein>
<accession>A0A9D7SBJ5</accession>
<gene>
    <name evidence="2" type="ORF">IPO85_14925</name>
</gene>
<organism evidence="2 3">
    <name type="scientific">Candidatus Defluviibacterium haderslevense</name>
    <dbReference type="NCBI Taxonomy" id="2981993"/>
    <lineage>
        <taxon>Bacteria</taxon>
        <taxon>Pseudomonadati</taxon>
        <taxon>Bacteroidota</taxon>
        <taxon>Saprospiria</taxon>
        <taxon>Saprospirales</taxon>
        <taxon>Saprospiraceae</taxon>
        <taxon>Candidatus Defluviibacterium</taxon>
    </lineage>
</organism>
<feature type="domain" description="Secretion system C-terminal sorting" evidence="1">
    <location>
        <begin position="344"/>
        <end position="416"/>
    </location>
</feature>
<evidence type="ECO:0000313" key="2">
    <source>
        <dbReference type="EMBL" id="MBK9718778.1"/>
    </source>
</evidence>
<dbReference type="NCBIfam" id="TIGR04183">
    <property type="entry name" value="Por_Secre_tail"/>
    <property type="match status" value="1"/>
</dbReference>
<dbReference type="EMBL" id="JADKFW010000013">
    <property type="protein sequence ID" value="MBK9718778.1"/>
    <property type="molecule type" value="Genomic_DNA"/>
</dbReference>
<dbReference type="InterPro" id="IPR026444">
    <property type="entry name" value="Secre_tail"/>
</dbReference>
<comment type="caution">
    <text evidence="2">The sequence shown here is derived from an EMBL/GenBank/DDBJ whole genome shotgun (WGS) entry which is preliminary data.</text>
</comment>
<name>A0A9D7SBJ5_9BACT</name>
<reference evidence="2 3" key="1">
    <citation type="submission" date="2020-10" db="EMBL/GenBank/DDBJ databases">
        <title>Connecting structure to function with the recovery of over 1000 high-quality activated sludge metagenome-assembled genomes encoding full-length rRNA genes using long-read sequencing.</title>
        <authorList>
            <person name="Singleton C.M."/>
            <person name="Petriglieri F."/>
            <person name="Kristensen J.M."/>
            <person name="Kirkegaard R.H."/>
            <person name="Michaelsen T.Y."/>
            <person name="Andersen M.H."/>
            <person name="Karst S.M."/>
            <person name="Dueholm M.S."/>
            <person name="Nielsen P.H."/>
            <person name="Albertsen M."/>
        </authorList>
    </citation>
    <scope>NUCLEOTIDE SEQUENCE [LARGE SCALE GENOMIC DNA]</scope>
    <source>
        <strain evidence="2">Ribe_18-Q3-R11-54_BAT3C.373</strain>
    </source>
</reference>
<dbReference type="Proteomes" id="UP000808349">
    <property type="component" value="Unassembled WGS sequence"/>
</dbReference>